<sequence>MSETPENIYETHLKEVQELFDSAIEELETIFNEQKDNYKNSLGTLKDILIDAPLKNEFMQKYPPTNYILTDSDGNLKYVNPNLDTYVFKLYLDLYKKTDELIKSLPVQ</sequence>
<protein>
    <submittedName>
        <fullName evidence="1">Uncharacterized protein</fullName>
    </submittedName>
</protein>
<proteinExistence type="predicted"/>
<organism evidence="1 2">
    <name type="scientific">Flaviramulus basaltis</name>
    <dbReference type="NCBI Taxonomy" id="369401"/>
    <lineage>
        <taxon>Bacteria</taxon>
        <taxon>Pseudomonadati</taxon>
        <taxon>Bacteroidota</taxon>
        <taxon>Flavobacteriia</taxon>
        <taxon>Flavobacteriales</taxon>
        <taxon>Flavobacteriaceae</taxon>
        <taxon>Flaviramulus</taxon>
    </lineage>
</organism>
<dbReference type="AlphaFoldDB" id="A0A1K2ISI2"/>
<dbReference type="RefSeq" id="WP_072403809.1">
    <property type="nucleotide sequence ID" value="NZ_FPKV01000022.1"/>
</dbReference>
<dbReference type="EMBL" id="FPKV01000022">
    <property type="protein sequence ID" value="SFZ95270.1"/>
    <property type="molecule type" value="Genomic_DNA"/>
</dbReference>
<evidence type="ECO:0000313" key="1">
    <source>
        <dbReference type="EMBL" id="SFZ95270.1"/>
    </source>
</evidence>
<gene>
    <name evidence="1" type="ORF">SAMN05428642_1221</name>
</gene>
<keyword evidence="2" id="KW-1185">Reference proteome</keyword>
<evidence type="ECO:0000313" key="2">
    <source>
        <dbReference type="Proteomes" id="UP000182544"/>
    </source>
</evidence>
<name>A0A1K2ISI2_9FLAO</name>
<accession>A0A1K2ISI2</accession>
<reference evidence="1 2" key="1">
    <citation type="submission" date="2016-10" db="EMBL/GenBank/DDBJ databases">
        <authorList>
            <person name="de Groot N.N."/>
        </authorList>
    </citation>
    <scope>NUCLEOTIDE SEQUENCE [LARGE SCALE GENOMIC DNA]</scope>
    <source>
        <strain evidence="1 2">DSM 18180</strain>
    </source>
</reference>
<dbReference type="Proteomes" id="UP000182544">
    <property type="component" value="Unassembled WGS sequence"/>
</dbReference>